<dbReference type="InterPro" id="IPR038450">
    <property type="entry name" value="PSII_Psb27_sf"/>
</dbReference>
<evidence type="ECO:0000313" key="2">
    <source>
        <dbReference type="Proteomes" id="UP001058974"/>
    </source>
</evidence>
<dbReference type="Gene3D" id="1.20.58.810">
    <property type="entry name" value="Photosystem II Pbs27"/>
    <property type="match status" value="1"/>
</dbReference>
<organism evidence="1 2">
    <name type="scientific">Pisum sativum</name>
    <name type="common">Garden pea</name>
    <name type="synonym">Lathyrus oleraceus</name>
    <dbReference type="NCBI Taxonomy" id="3888"/>
    <lineage>
        <taxon>Eukaryota</taxon>
        <taxon>Viridiplantae</taxon>
        <taxon>Streptophyta</taxon>
        <taxon>Embryophyta</taxon>
        <taxon>Tracheophyta</taxon>
        <taxon>Spermatophyta</taxon>
        <taxon>Magnoliopsida</taxon>
        <taxon>eudicotyledons</taxon>
        <taxon>Gunneridae</taxon>
        <taxon>Pentapetalae</taxon>
        <taxon>rosids</taxon>
        <taxon>fabids</taxon>
        <taxon>Fabales</taxon>
        <taxon>Fabaceae</taxon>
        <taxon>Papilionoideae</taxon>
        <taxon>50 kb inversion clade</taxon>
        <taxon>NPAAA clade</taxon>
        <taxon>Hologalegina</taxon>
        <taxon>IRL clade</taxon>
        <taxon>Fabeae</taxon>
        <taxon>Lathyrus</taxon>
    </lineage>
</organism>
<dbReference type="AlphaFoldDB" id="A0A9D4WG32"/>
<reference evidence="1 2" key="1">
    <citation type="journal article" date="2022" name="Nat. Genet.">
        <title>Improved pea reference genome and pan-genome highlight genomic features and evolutionary characteristics.</title>
        <authorList>
            <person name="Yang T."/>
            <person name="Liu R."/>
            <person name="Luo Y."/>
            <person name="Hu S."/>
            <person name="Wang D."/>
            <person name="Wang C."/>
            <person name="Pandey M.K."/>
            <person name="Ge S."/>
            <person name="Xu Q."/>
            <person name="Li N."/>
            <person name="Li G."/>
            <person name="Huang Y."/>
            <person name="Saxena R.K."/>
            <person name="Ji Y."/>
            <person name="Li M."/>
            <person name="Yan X."/>
            <person name="He Y."/>
            <person name="Liu Y."/>
            <person name="Wang X."/>
            <person name="Xiang C."/>
            <person name="Varshney R.K."/>
            <person name="Ding H."/>
            <person name="Gao S."/>
            <person name="Zong X."/>
        </authorList>
    </citation>
    <scope>NUCLEOTIDE SEQUENCE [LARGE SCALE GENOMIC DNA]</scope>
    <source>
        <strain evidence="1 2">cv. Zhongwan 6</strain>
    </source>
</reference>
<evidence type="ECO:0000313" key="1">
    <source>
        <dbReference type="EMBL" id="KAI5400833.1"/>
    </source>
</evidence>
<name>A0A9D4WG32_PEA</name>
<dbReference type="Pfam" id="PF13326">
    <property type="entry name" value="PSII_Pbs27"/>
    <property type="match status" value="1"/>
</dbReference>
<comment type="caution">
    <text evidence="1">The sequence shown here is derived from an EMBL/GenBank/DDBJ whole genome shotgun (WGS) entry which is preliminary data.</text>
</comment>
<dbReference type="HAMAP" id="MF_01481">
    <property type="entry name" value="PSII_Psb27"/>
    <property type="match status" value="1"/>
</dbReference>
<accession>A0A9D4WG32</accession>
<dbReference type="EMBL" id="JAMSHJ010000006">
    <property type="protein sequence ID" value="KAI5400833.1"/>
    <property type="molecule type" value="Genomic_DNA"/>
</dbReference>
<dbReference type="FunFam" id="1.20.58.810:FF:000002">
    <property type="entry name" value="Photosystem II D1 processing protein PSB27-H2, chloroplastic"/>
    <property type="match status" value="1"/>
</dbReference>
<dbReference type="GO" id="GO:0010207">
    <property type="term" value="P:photosystem II assembly"/>
    <property type="evidence" value="ECO:0007669"/>
    <property type="project" value="InterPro"/>
</dbReference>
<dbReference type="GO" id="GO:0009523">
    <property type="term" value="C:photosystem II"/>
    <property type="evidence" value="ECO:0007669"/>
    <property type="project" value="InterPro"/>
</dbReference>
<dbReference type="InterPro" id="IPR025585">
    <property type="entry name" value="PSII_Psb27"/>
</dbReference>
<keyword evidence="2" id="KW-1185">Reference proteome</keyword>
<sequence length="207" mass="22840">MAVTFAASMCSITNSKTPQEIKRFDIEDKLQSRFNIALSPNIGLSRRHLSTSVGTSLVAITCYGLLPLTVWAEEKSDDKEENENGVIGAIKSLFDPNEKTKSGKVLPKAYIKSAKEVVKTLRESLNEVLDDNAKFRRTADAAKESIREYLGSWRGNKTVAQEESYVALVNAVRSLANFYSRAGPSASLPEEVKSEILDYLNTAEDSL</sequence>
<proteinExistence type="inferred from homology"/>
<gene>
    <name evidence="1" type="ORF">KIW84_065625</name>
</gene>
<dbReference type="Proteomes" id="UP001058974">
    <property type="component" value="Chromosome 6"/>
</dbReference>
<dbReference type="GO" id="GO:0009543">
    <property type="term" value="C:chloroplast thylakoid lumen"/>
    <property type="evidence" value="ECO:0007669"/>
    <property type="project" value="TreeGrafter"/>
</dbReference>
<protein>
    <submittedName>
        <fullName evidence="1">Uncharacterized protein</fullName>
    </submittedName>
</protein>
<dbReference type="OrthoDB" id="543314at2759"/>
<dbReference type="Gramene" id="Psat06G0562500-T1">
    <property type="protein sequence ID" value="KAI5400833.1"/>
    <property type="gene ID" value="KIW84_065625"/>
</dbReference>
<dbReference type="PANTHER" id="PTHR34041">
    <property type="entry name" value="PHOTOSYSTEM II REPAIR PROTEIN PSB27-H1, CHLOROPLASTIC"/>
    <property type="match status" value="1"/>
</dbReference>
<dbReference type="GO" id="GO:0010206">
    <property type="term" value="P:photosystem II repair"/>
    <property type="evidence" value="ECO:0007669"/>
    <property type="project" value="InterPro"/>
</dbReference>
<dbReference type="PANTHER" id="PTHR34041:SF3">
    <property type="entry name" value="PHOTOSYSTEM II D1 PRECURSOR PROCESSING PROTEIN PSB27-H2, CHLOROPLASTIC"/>
    <property type="match status" value="1"/>
</dbReference>